<evidence type="ECO:0000313" key="6">
    <source>
        <dbReference type="EMBL" id="THG14390.1"/>
    </source>
</evidence>
<dbReference type="GO" id="GO:0051015">
    <property type="term" value="F:actin filament binding"/>
    <property type="evidence" value="ECO:0007669"/>
    <property type="project" value="TreeGrafter"/>
</dbReference>
<feature type="compositionally biased region" description="Basic and acidic residues" evidence="4">
    <location>
        <begin position="1579"/>
        <end position="1600"/>
    </location>
</feature>
<evidence type="ECO:0000256" key="1">
    <source>
        <dbReference type="ARBA" id="ARBA00023054"/>
    </source>
</evidence>
<comment type="caution">
    <text evidence="6">The sequence shown here is derived from an EMBL/GenBank/DDBJ whole genome shotgun (WGS) entry which is preliminary data.</text>
</comment>
<name>A0A4S4EDH7_CAMSN</name>
<feature type="coiled-coil region" evidence="3">
    <location>
        <begin position="300"/>
        <end position="530"/>
    </location>
</feature>
<sequence>MSENVRAILDQAGFLEIGGESLRIYKREIQENVLEIVGISPEQAFVRSKPVLFLFIARVMATLLQPESRRLYSWWWDSHISPKNSKWLQENLTVFGATRLTLPHVFVQTDMDEKVKAMIKLIEEDADSFARRAEMFYKKRPELMKLVEEFYRAYRALAERYHSATGELRQAHRTMAKAFPDQVPLELTEDSLSGSSSVHDQDHSICALLDPDDLHKDVLERIGHGPCSRESDTRIGKKGLELPNDVFGAGIALENSKLAEGTMRLEVEEKGKGLEESKLAGGAETENQNLNEVDADRHAKTEAVLQYQQSMEKLSNLERELNRAQMNYSGIDVQASKAANEVQTLKEALVKLEAEKDAGFHQHKDYLKRISNLESRISQAQEDEKGLHERAIRAEIQAQYLEKDLSRLETEKDDGLLQYNLCLEKIYDLEKRFALAQKEARMLNEKADRAETEVRKLKEALAELNEEKEASALQYQCCLEKISKLESELAHAQEDSRRLNRVVLMETSKLKSTEEKCVLLENLNQSLQLEAGNLAKNIAMKDQELYKKHEELKKLQACVHDEHLRFVQVEATLQTLQNMHSQSQEQQRSLALELKNGLQMLKDVEMCKHGLEEEIQLIKDENRVLNELNSSSTTLTENLQSEIRSLREMKEKLEEEVGLQMGQTNSLQQEIYHLKEEIKSLNKRYKALMEQVESVGLNPLCIGSSVKDLQDENSNLRQICMDKDEKEAIFKKLDHMERRFDKNTVLESSLSDLSGELERSQEKVKALQESCQSLNGEKSALVAEKAALLSQLQIITDMLQKLLMKNTVLENSLSAANAELEGLREKSKSLEDFCKLINNEKSDLVTERSNLVVQLENFEQRLESLEKRFAELEQNYAGVEREKQFTLSQVEELKVSLGAEKQEQASFTLSSEARLASLENHIQLLQEETRWRRKELEEELDKAVNAQFEIFILQKFIQDMEHKNYSLLIECQKNVEASKLTEKLVLELEGENLEQQVEAELLLDEIEKLRLGIYQMFKALEVDQDNESDDKIENEQIFVHRVIENIENMKCSLSNYDNERQRLLVENSVLLTLIRQLRLEGVEIVSEKKTLDQKFKIMTEQLVMVQTDNCELVEMNRRLKSEVNKGEQHANALEAEMERICVQQGDLQQAYLQLQEENSQVLEGNGPLLKNLSDLKEEKCMVEEENEFIFLETLTLDNLSMIFKNFGTEKAVALELLSEDLHNLHGINGDIAKEVGVLRGKLEMEKTENLLLEESVKKLEKQLDEVRELNNQLRREISTGNDFLCQKEIELSVAEQMIKAIEDLNSELCVTVEGLKRQHEDSTLVKENLEKHILELSEENTGQNKEIGCLREVNGKLESELRILREEIEEHRIREQNLSSELQESSHKFEVWEAEAETFHFDLQISTIREVLFENKVHELTGVCETLENESASKTVEIEQMKERVSFMETEIGGLKARLFAYAPVIDSLSNNIASFEHNILSQPQLNVANNPEPKDVELSVHLDEKSCQEPIEDHKSVMPNGIPELQDLQTRIKVVEKIVTEEMKRLAVQESFNIKLEAALKQIEELKSNYSLRKDKRKEKMERGGELGDNLKTKKSKSEISEVRNGILMKDIPLDHVSDSSLDRKSRRRNHAGDDQVLELWDTAKGSSLDLLFKESPKQKSEDLSTPLQAEKELGVDKLEVSSSITEPNQEQNKKKILARLDSDAKKLNSLQTTVQDLRNKLQMNKKKKAKNDDFESVKEQLQEVLETITQLVEVNGQLTKNVDGKASAELEEAENVQRKRVSEQARKGTEKIGRLQLEVQKIQYLLMKLEGEKKSEGKYRSSRSRTSIVLRDFIYSGRSSPRRKKDCLYGCFKPPTTGGDGNNN</sequence>
<evidence type="ECO:0000256" key="4">
    <source>
        <dbReference type="SAM" id="MobiDB-lite"/>
    </source>
</evidence>
<proteinExistence type="inferred from homology"/>
<dbReference type="STRING" id="542762.A0A4S4EDH7"/>
<dbReference type="InterPro" id="IPR011684">
    <property type="entry name" value="NAB"/>
</dbReference>
<feature type="coiled-coil region" evidence="3">
    <location>
        <begin position="608"/>
        <end position="946"/>
    </location>
</feature>
<keyword evidence="1 3" id="KW-0175">Coiled coil</keyword>
<reference evidence="6 7" key="1">
    <citation type="journal article" date="2018" name="Proc. Natl. Acad. Sci. U.S.A.">
        <title>Draft genome sequence of Camellia sinensis var. sinensis provides insights into the evolution of the tea genome and tea quality.</title>
        <authorList>
            <person name="Wei C."/>
            <person name="Yang H."/>
            <person name="Wang S."/>
            <person name="Zhao J."/>
            <person name="Liu C."/>
            <person name="Gao L."/>
            <person name="Xia E."/>
            <person name="Lu Y."/>
            <person name="Tai Y."/>
            <person name="She G."/>
            <person name="Sun J."/>
            <person name="Cao H."/>
            <person name="Tong W."/>
            <person name="Gao Q."/>
            <person name="Li Y."/>
            <person name="Deng W."/>
            <person name="Jiang X."/>
            <person name="Wang W."/>
            <person name="Chen Q."/>
            <person name="Zhang S."/>
            <person name="Li H."/>
            <person name="Wu J."/>
            <person name="Wang P."/>
            <person name="Li P."/>
            <person name="Shi C."/>
            <person name="Zheng F."/>
            <person name="Jian J."/>
            <person name="Huang B."/>
            <person name="Shan D."/>
            <person name="Shi M."/>
            <person name="Fang C."/>
            <person name="Yue Y."/>
            <person name="Li F."/>
            <person name="Li D."/>
            <person name="Wei S."/>
            <person name="Han B."/>
            <person name="Jiang C."/>
            <person name="Yin Y."/>
            <person name="Xia T."/>
            <person name="Zhang Z."/>
            <person name="Bennetzen J.L."/>
            <person name="Zhao S."/>
            <person name="Wan X."/>
        </authorList>
    </citation>
    <scope>NUCLEOTIDE SEQUENCE [LARGE SCALE GENOMIC DNA]</scope>
    <source>
        <strain evidence="7">cv. Shuchazao</strain>
        <tissue evidence="6">Leaf</tissue>
    </source>
</reference>
<feature type="coiled-coil region" evidence="3">
    <location>
        <begin position="1326"/>
        <end position="1381"/>
    </location>
</feature>
<gene>
    <name evidence="6" type="ORF">TEA_027806</name>
</gene>
<dbReference type="PANTHER" id="PTHR32258">
    <property type="entry name" value="PROTEIN NETWORKED 4A"/>
    <property type="match status" value="1"/>
</dbReference>
<feature type="region of interest" description="Disordered" evidence="4">
    <location>
        <begin position="1575"/>
        <end position="1600"/>
    </location>
</feature>
<feature type="domain" description="NAB" evidence="5">
    <location>
        <begin position="72"/>
        <end position="168"/>
    </location>
</feature>
<feature type="coiled-coil region" evidence="3">
    <location>
        <begin position="1242"/>
        <end position="1279"/>
    </location>
</feature>
<dbReference type="InterPro" id="IPR051861">
    <property type="entry name" value="NET_actin-binding_domain"/>
</dbReference>
<dbReference type="PROSITE" id="PS51774">
    <property type="entry name" value="NAB"/>
    <property type="match status" value="1"/>
</dbReference>
<comment type="similarity">
    <text evidence="2">Belongs to the NET family.</text>
</comment>
<dbReference type="EMBL" id="SDRB02005393">
    <property type="protein sequence ID" value="THG14390.1"/>
    <property type="molecule type" value="Genomic_DNA"/>
</dbReference>
<evidence type="ECO:0000259" key="5">
    <source>
        <dbReference type="PROSITE" id="PS51774"/>
    </source>
</evidence>
<accession>A0A4S4EDH7</accession>
<protein>
    <recommendedName>
        <fullName evidence="5">NAB domain-containing protein</fullName>
    </recommendedName>
</protein>
<dbReference type="GO" id="GO:0005886">
    <property type="term" value="C:plasma membrane"/>
    <property type="evidence" value="ECO:0007669"/>
    <property type="project" value="TreeGrafter"/>
</dbReference>
<organism evidence="6 7">
    <name type="scientific">Camellia sinensis var. sinensis</name>
    <name type="common">China tea</name>
    <dbReference type="NCBI Taxonomy" id="542762"/>
    <lineage>
        <taxon>Eukaryota</taxon>
        <taxon>Viridiplantae</taxon>
        <taxon>Streptophyta</taxon>
        <taxon>Embryophyta</taxon>
        <taxon>Tracheophyta</taxon>
        <taxon>Spermatophyta</taxon>
        <taxon>Magnoliopsida</taxon>
        <taxon>eudicotyledons</taxon>
        <taxon>Gunneridae</taxon>
        <taxon>Pentapetalae</taxon>
        <taxon>asterids</taxon>
        <taxon>Ericales</taxon>
        <taxon>Theaceae</taxon>
        <taxon>Camellia</taxon>
    </lineage>
</organism>
<feature type="coiled-coil region" evidence="3">
    <location>
        <begin position="1424"/>
        <end position="1458"/>
    </location>
</feature>
<evidence type="ECO:0000256" key="3">
    <source>
        <dbReference type="SAM" id="Coils"/>
    </source>
</evidence>
<evidence type="ECO:0000313" key="7">
    <source>
        <dbReference type="Proteomes" id="UP000306102"/>
    </source>
</evidence>
<feature type="coiled-coil region" evidence="3">
    <location>
        <begin position="1702"/>
        <end position="1746"/>
    </location>
</feature>
<keyword evidence="7" id="KW-1185">Reference proteome</keyword>
<evidence type="ECO:0000256" key="2">
    <source>
        <dbReference type="ARBA" id="ARBA00038006"/>
    </source>
</evidence>
<dbReference type="Proteomes" id="UP000306102">
    <property type="component" value="Unassembled WGS sequence"/>
</dbReference>
<dbReference type="PANTHER" id="PTHR32258:SF6">
    <property type="entry name" value="PROTEIN NETWORKED 1A"/>
    <property type="match status" value="1"/>
</dbReference>
<dbReference type="Pfam" id="PF07765">
    <property type="entry name" value="KIP1"/>
    <property type="match status" value="1"/>
</dbReference>